<dbReference type="RefSeq" id="WP_121679585.1">
    <property type="nucleotide sequence ID" value="NZ_RCVZ01000003.1"/>
</dbReference>
<dbReference type="PIRSF" id="PIRSF000126">
    <property type="entry name" value="11-beta-HSD1"/>
    <property type="match status" value="1"/>
</dbReference>
<evidence type="ECO:0000313" key="5">
    <source>
        <dbReference type="Proteomes" id="UP000276770"/>
    </source>
</evidence>
<gene>
    <name evidence="4" type="ORF">D9X91_05515</name>
</gene>
<protein>
    <submittedName>
        <fullName evidence="4">SDR family oxidoreductase</fullName>
    </submittedName>
</protein>
<keyword evidence="5" id="KW-1185">Reference proteome</keyword>
<keyword evidence="2" id="KW-0560">Oxidoreductase</keyword>
<comment type="similarity">
    <text evidence="1 3">Belongs to the short-chain dehydrogenases/reductases (SDR) family.</text>
</comment>
<dbReference type="PRINTS" id="PR00080">
    <property type="entry name" value="SDRFAMILY"/>
</dbReference>
<dbReference type="PANTHER" id="PTHR44196:SF2">
    <property type="entry name" value="SHORT-CHAIN DEHYDROGENASE-RELATED"/>
    <property type="match status" value="1"/>
</dbReference>
<dbReference type="AlphaFoldDB" id="A0A3L7K2G0"/>
<dbReference type="PANTHER" id="PTHR44196">
    <property type="entry name" value="DEHYDROGENASE/REDUCTASE SDR FAMILY MEMBER 7B"/>
    <property type="match status" value="1"/>
</dbReference>
<name>A0A3L7K2G0_9BACI</name>
<dbReference type="Pfam" id="PF00106">
    <property type="entry name" value="adh_short"/>
    <property type="match status" value="1"/>
</dbReference>
<dbReference type="EMBL" id="RCVZ01000003">
    <property type="protein sequence ID" value="RLQ96564.1"/>
    <property type="molecule type" value="Genomic_DNA"/>
</dbReference>
<dbReference type="Gene3D" id="3.40.50.720">
    <property type="entry name" value="NAD(P)-binding Rossmann-like Domain"/>
    <property type="match status" value="1"/>
</dbReference>
<accession>A0A3L7K2G0</accession>
<evidence type="ECO:0000256" key="3">
    <source>
        <dbReference type="RuleBase" id="RU000363"/>
    </source>
</evidence>
<dbReference type="OrthoDB" id="9808814at2"/>
<dbReference type="GO" id="GO:0016491">
    <property type="term" value="F:oxidoreductase activity"/>
    <property type="evidence" value="ECO:0007669"/>
    <property type="project" value="UniProtKB-KW"/>
</dbReference>
<dbReference type="InterPro" id="IPR036291">
    <property type="entry name" value="NAD(P)-bd_dom_sf"/>
</dbReference>
<evidence type="ECO:0000313" key="4">
    <source>
        <dbReference type="EMBL" id="RLQ96564.1"/>
    </source>
</evidence>
<evidence type="ECO:0000256" key="1">
    <source>
        <dbReference type="ARBA" id="ARBA00006484"/>
    </source>
</evidence>
<reference evidence="4 5" key="1">
    <citation type="submission" date="2018-10" db="EMBL/GenBank/DDBJ databases">
        <title>Falsibacillus sp. genome draft.</title>
        <authorList>
            <person name="Shi S."/>
        </authorList>
    </citation>
    <scope>NUCLEOTIDE SEQUENCE [LARGE SCALE GENOMIC DNA]</scope>
    <source>
        <strain evidence="4 5">GY 10110</strain>
    </source>
</reference>
<dbReference type="CDD" id="cd05233">
    <property type="entry name" value="SDR_c"/>
    <property type="match status" value="1"/>
</dbReference>
<comment type="caution">
    <text evidence="4">The sequence shown here is derived from an EMBL/GenBank/DDBJ whole genome shotgun (WGS) entry which is preliminary data.</text>
</comment>
<dbReference type="GO" id="GO:0016020">
    <property type="term" value="C:membrane"/>
    <property type="evidence" value="ECO:0007669"/>
    <property type="project" value="TreeGrafter"/>
</dbReference>
<proteinExistence type="inferred from homology"/>
<dbReference type="SUPFAM" id="SSF51735">
    <property type="entry name" value="NAD(P)-binding Rossmann-fold domains"/>
    <property type="match status" value="1"/>
</dbReference>
<dbReference type="InterPro" id="IPR002347">
    <property type="entry name" value="SDR_fam"/>
</dbReference>
<organism evidence="4 5">
    <name type="scientific">Falsibacillus albus</name>
    <dbReference type="NCBI Taxonomy" id="2478915"/>
    <lineage>
        <taxon>Bacteria</taxon>
        <taxon>Bacillati</taxon>
        <taxon>Bacillota</taxon>
        <taxon>Bacilli</taxon>
        <taxon>Bacillales</taxon>
        <taxon>Bacillaceae</taxon>
        <taxon>Falsibacillus</taxon>
    </lineage>
</organism>
<dbReference type="PRINTS" id="PR00081">
    <property type="entry name" value="GDHRDH"/>
</dbReference>
<dbReference type="Proteomes" id="UP000276770">
    <property type="component" value="Unassembled WGS sequence"/>
</dbReference>
<evidence type="ECO:0000256" key="2">
    <source>
        <dbReference type="ARBA" id="ARBA00023002"/>
    </source>
</evidence>
<sequence>MQKETVLITGASNGIGLEMAEIFSQKGHTVVLAARSKEKMEEIKHDLEKKYNNTILVKGMDLSVQGAPQDLYEELKRENIQIDILINNAGFGLFGDFTDTDLDKELNMIQLNVSALTAMSKLFSKDMVQRGKGKILNVASTAAFQPGPLMAVYYATKAYVLSFSEALENELSGTGVHVSTLCPGPTETGFSDKAELGQSKLFTSGVMDAKKVAAQAVDGLMNSKSIIIPGIKNKLLAAGIRFLPRKTVTATVRKVQERK</sequence>